<dbReference type="InterPro" id="IPR036249">
    <property type="entry name" value="Thioredoxin-like_sf"/>
</dbReference>
<dbReference type="EMBL" id="MGDD01000204">
    <property type="protein sequence ID" value="OGL44799.1"/>
    <property type="molecule type" value="Genomic_DNA"/>
</dbReference>
<dbReference type="Pfam" id="PF00085">
    <property type="entry name" value="Thioredoxin"/>
    <property type="match status" value="1"/>
</dbReference>
<gene>
    <name evidence="8" type="ORF">A2161_20000</name>
</gene>
<evidence type="ECO:0000256" key="5">
    <source>
        <dbReference type="ARBA" id="ARBA00023284"/>
    </source>
</evidence>
<dbReference type="PANTHER" id="PTHR45663">
    <property type="entry name" value="GEO12009P1"/>
    <property type="match status" value="1"/>
</dbReference>
<evidence type="ECO:0000256" key="4">
    <source>
        <dbReference type="ARBA" id="ARBA00023157"/>
    </source>
</evidence>
<proteinExistence type="inferred from homology"/>
<evidence type="ECO:0000313" key="9">
    <source>
        <dbReference type="Proteomes" id="UP000179266"/>
    </source>
</evidence>
<dbReference type="InterPro" id="IPR013766">
    <property type="entry name" value="Thioredoxin_domain"/>
</dbReference>
<keyword evidence="4" id="KW-1015">Disulfide bond</keyword>
<reference evidence="8 9" key="1">
    <citation type="journal article" date="2016" name="Nat. Commun.">
        <title>Thousands of microbial genomes shed light on interconnected biogeochemical processes in an aquifer system.</title>
        <authorList>
            <person name="Anantharaman K."/>
            <person name="Brown C.T."/>
            <person name="Hug L.A."/>
            <person name="Sharon I."/>
            <person name="Castelle C.J."/>
            <person name="Probst A.J."/>
            <person name="Thomas B.C."/>
            <person name="Singh A."/>
            <person name="Wilkins M.J."/>
            <person name="Karaoz U."/>
            <person name="Brodie E.L."/>
            <person name="Williams K.H."/>
            <person name="Hubbard S.S."/>
            <person name="Banfield J.F."/>
        </authorList>
    </citation>
    <scope>NUCLEOTIDE SEQUENCE [LARGE SCALE GENOMIC DNA]</scope>
</reference>
<evidence type="ECO:0000256" key="1">
    <source>
        <dbReference type="ARBA" id="ARBA00008987"/>
    </source>
</evidence>
<dbReference type="PROSITE" id="PS51352">
    <property type="entry name" value="THIOREDOXIN_2"/>
    <property type="match status" value="1"/>
</dbReference>
<feature type="domain" description="Thioredoxin" evidence="7">
    <location>
        <begin position="38"/>
        <end position="142"/>
    </location>
</feature>
<accession>A0A1F7RTB4</accession>
<dbReference type="SUPFAM" id="SSF52833">
    <property type="entry name" value="Thioredoxin-like"/>
    <property type="match status" value="1"/>
</dbReference>
<dbReference type="GO" id="GO:0015035">
    <property type="term" value="F:protein-disulfide reductase activity"/>
    <property type="evidence" value="ECO:0007669"/>
    <property type="project" value="UniProtKB-UniRule"/>
</dbReference>
<dbReference type="FunFam" id="3.40.30.10:FF:000001">
    <property type="entry name" value="Thioredoxin"/>
    <property type="match status" value="1"/>
</dbReference>
<dbReference type="AlphaFoldDB" id="A0A1F7RTB4"/>
<protein>
    <recommendedName>
        <fullName evidence="6">Thioredoxin</fullName>
    </recommendedName>
</protein>
<keyword evidence="5" id="KW-0676">Redox-active center</keyword>
<dbReference type="Gene3D" id="3.40.30.10">
    <property type="entry name" value="Glutaredoxin"/>
    <property type="match status" value="1"/>
</dbReference>
<sequence>MIIKCQNCGTSNNLPDQTPEGKQPVCGKCKQSLVLEFPTKPMDITDSSFSTDVLGSSVPVLLDCWAPWCGPCRMVGPILEELAKELAGRIKICKLNVDNNPEIAKKFGIQSIPTMLLFKNGKLVDQVVGALPKNEIKKFIGI</sequence>
<evidence type="ECO:0000313" key="8">
    <source>
        <dbReference type="EMBL" id="OGL44799.1"/>
    </source>
</evidence>
<dbReference type="PANTHER" id="PTHR45663:SF11">
    <property type="entry name" value="GEO12009P1"/>
    <property type="match status" value="1"/>
</dbReference>
<keyword evidence="3" id="KW-0249">Electron transport</keyword>
<name>A0A1F7RTB4_9BACT</name>
<dbReference type="PROSITE" id="PS00194">
    <property type="entry name" value="THIOREDOXIN_1"/>
    <property type="match status" value="1"/>
</dbReference>
<comment type="similarity">
    <text evidence="1">Belongs to the thioredoxin family.</text>
</comment>
<comment type="caution">
    <text evidence="8">The sequence shown here is derived from an EMBL/GenBank/DDBJ whole genome shotgun (WGS) entry which is preliminary data.</text>
</comment>
<dbReference type="GO" id="GO:0045454">
    <property type="term" value="P:cell redox homeostasis"/>
    <property type="evidence" value="ECO:0007669"/>
    <property type="project" value="TreeGrafter"/>
</dbReference>
<evidence type="ECO:0000256" key="3">
    <source>
        <dbReference type="ARBA" id="ARBA00022982"/>
    </source>
</evidence>
<dbReference type="InterPro" id="IPR017937">
    <property type="entry name" value="Thioredoxin_CS"/>
</dbReference>
<dbReference type="Proteomes" id="UP000179266">
    <property type="component" value="Unassembled WGS sequence"/>
</dbReference>
<dbReference type="PRINTS" id="PR00421">
    <property type="entry name" value="THIOREDOXIN"/>
</dbReference>
<dbReference type="GO" id="GO:0005829">
    <property type="term" value="C:cytosol"/>
    <property type="evidence" value="ECO:0007669"/>
    <property type="project" value="TreeGrafter"/>
</dbReference>
<dbReference type="NCBIfam" id="TIGR01068">
    <property type="entry name" value="thioredoxin"/>
    <property type="match status" value="1"/>
</dbReference>
<keyword evidence="2" id="KW-0813">Transport</keyword>
<dbReference type="InterPro" id="IPR005746">
    <property type="entry name" value="Thioredoxin"/>
</dbReference>
<evidence type="ECO:0000256" key="6">
    <source>
        <dbReference type="NCBIfam" id="TIGR01068"/>
    </source>
</evidence>
<dbReference type="CDD" id="cd02947">
    <property type="entry name" value="TRX_family"/>
    <property type="match status" value="1"/>
</dbReference>
<dbReference type="Gene3D" id="2.30.30.380">
    <property type="entry name" value="Zn-finger domain of Sec23/24"/>
    <property type="match status" value="1"/>
</dbReference>
<organism evidence="8 9">
    <name type="scientific">Candidatus Schekmanbacteria bacterium RBG_13_48_7</name>
    <dbReference type="NCBI Taxonomy" id="1817878"/>
    <lineage>
        <taxon>Bacteria</taxon>
        <taxon>Candidatus Schekmaniibacteriota</taxon>
    </lineage>
</organism>
<evidence type="ECO:0000259" key="7">
    <source>
        <dbReference type="PROSITE" id="PS51352"/>
    </source>
</evidence>
<evidence type="ECO:0000256" key="2">
    <source>
        <dbReference type="ARBA" id="ARBA00022448"/>
    </source>
</evidence>